<organism evidence="1 2">
    <name type="scientific">Solimonas aquatica</name>
    <dbReference type="NCBI Taxonomy" id="489703"/>
    <lineage>
        <taxon>Bacteria</taxon>
        <taxon>Pseudomonadati</taxon>
        <taxon>Pseudomonadota</taxon>
        <taxon>Gammaproteobacteria</taxon>
        <taxon>Nevskiales</taxon>
        <taxon>Nevskiaceae</taxon>
        <taxon>Solimonas</taxon>
    </lineage>
</organism>
<sequence>MALLWRDGLTAIPPNFFDGTYEEGGEVHLQRYTNDFDFRWDNRIKLGVNDVWHTDKALRGADGKHFIYRQIKI</sequence>
<accession>A0A1H9GI30</accession>
<dbReference type="OrthoDB" id="271821at2"/>
<dbReference type="Proteomes" id="UP000199233">
    <property type="component" value="Unassembled WGS sequence"/>
</dbReference>
<keyword evidence="2" id="KW-1185">Reference proteome</keyword>
<name>A0A1H9GI30_9GAMM</name>
<reference evidence="1 2" key="1">
    <citation type="submission" date="2016-10" db="EMBL/GenBank/DDBJ databases">
        <authorList>
            <person name="de Groot N.N."/>
        </authorList>
    </citation>
    <scope>NUCLEOTIDE SEQUENCE [LARGE SCALE GENOMIC DNA]</scope>
    <source>
        <strain evidence="1 2">DSM 25927</strain>
    </source>
</reference>
<dbReference type="AlphaFoldDB" id="A0A1H9GI30"/>
<proteinExistence type="predicted"/>
<evidence type="ECO:0000313" key="1">
    <source>
        <dbReference type="EMBL" id="SEQ49731.1"/>
    </source>
</evidence>
<gene>
    <name evidence="1" type="ORF">SAMN04488038_10783</name>
</gene>
<evidence type="ECO:0000313" key="2">
    <source>
        <dbReference type="Proteomes" id="UP000199233"/>
    </source>
</evidence>
<protein>
    <submittedName>
        <fullName evidence="1">Uncharacterized protein</fullName>
    </submittedName>
</protein>
<dbReference type="EMBL" id="FOFS01000007">
    <property type="protein sequence ID" value="SEQ49731.1"/>
    <property type="molecule type" value="Genomic_DNA"/>
</dbReference>